<reference evidence="1 2" key="1">
    <citation type="journal article" date="2022" name="Plant J.">
        <title>Chromosome-level genome of Camellia lanceoleosa provides a valuable resource for understanding genome evolution and self-incompatibility.</title>
        <authorList>
            <person name="Gong W."/>
            <person name="Xiao S."/>
            <person name="Wang L."/>
            <person name="Liao Z."/>
            <person name="Chang Y."/>
            <person name="Mo W."/>
            <person name="Hu G."/>
            <person name="Li W."/>
            <person name="Zhao G."/>
            <person name="Zhu H."/>
            <person name="Hu X."/>
            <person name="Ji K."/>
            <person name="Xiang X."/>
            <person name="Song Q."/>
            <person name="Yuan D."/>
            <person name="Jin S."/>
            <person name="Zhang L."/>
        </authorList>
    </citation>
    <scope>NUCLEOTIDE SEQUENCE [LARGE SCALE GENOMIC DNA]</scope>
    <source>
        <strain evidence="1">SQ_2022a</strain>
    </source>
</reference>
<sequence>MRAEIIELASKTHLQVPKVLLQEIKSLDSLDIKLLYNYALDIFSKQHKQMMWKSMSAHIFQNLFLVSY</sequence>
<organism evidence="1 2">
    <name type="scientific">Camellia lanceoleosa</name>
    <dbReference type="NCBI Taxonomy" id="1840588"/>
    <lineage>
        <taxon>Eukaryota</taxon>
        <taxon>Viridiplantae</taxon>
        <taxon>Streptophyta</taxon>
        <taxon>Embryophyta</taxon>
        <taxon>Tracheophyta</taxon>
        <taxon>Spermatophyta</taxon>
        <taxon>Magnoliopsida</taxon>
        <taxon>eudicotyledons</taxon>
        <taxon>Gunneridae</taxon>
        <taxon>Pentapetalae</taxon>
        <taxon>asterids</taxon>
        <taxon>Ericales</taxon>
        <taxon>Theaceae</taxon>
        <taxon>Camellia</taxon>
    </lineage>
</organism>
<dbReference type="EMBL" id="CM045761">
    <property type="protein sequence ID" value="KAI8014870.1"/>
    <property type="molecule type" value="Genomic_DNA"/>
</dbReference>
<proteinExistence type="predicted"/>
<evidence type="ECO:0000313" key="2">
    <source>
        <dbReference type="Proteomes" id="UP001060215"/>
    </source>
</evidence>
<keyword evidence="2" id="KW-1185">Reference proteome</keyword>
<name>A0ACC0HNT6_9ERIC</name>
<protein>
    <submittedName>
        <fullName evidence="1">Uncharacterized protein</fullName>
    </submittedName>
</protein>
<comment type="caution">
    <text evidence="1">The sequence shown here is derived from an EMBL/GenBank/DDBJ whole genome shotgun (WGS) entry which is preliminary data.</text>
</comment>
<accession>A0ACC0HNT6</accession>
<gene>
    <name evidence="1" type="ORF">LOK49_LG05G01453</name>
</gene>
<evidence type="ECO:0000313" key="1">
    <source>
        <dbReference type="EMBL" id="KAI8014870.1"/>
    </source>
</evidence>
<dbReference type="Proteomes" id="UP001060215">
    <property type="component" value="Chromosome 4"/>
</dbReference>